<feature type="transmembrane region" description="Helical" evidence="4">
    <location>
        <begin position="182"/>
        <end position="205"/>
    </location>
</feature>
<dbReference type="InterPro" id="IPR045860">
    <property type="entry name" value="Snake_toxin-like_sf"/>
</dbReference>
<feature type="domain" description="Activin types I and II receptor" evidence="6">
    <location>
        <begin position="23"/>
        <end position="99"/>
    </location>
</feature>
<keyword evidence="4" id="KW-1133">Transmembrane helix</keyword>
<dbReference type="GO" id="GO:0004675">
    <property type="term" value="F:transmembrane receptor protein serine/threonine kinase activity"/>
    <property type="evidence" value="ECO:0007669"/>
    <property type="project" value="InterPro"/>
</dbReference>
<evidence type="ECO:0000313" key="7">
    <source>
        <dbReference type="EMBL" id="LAA08106.1"/>
    </source>
</evidence>
<evidence type="ECO:0000259" key="6">
    <source>
        <dbReference type="Pfam" id="PF01064"/>
    </source>
</evidence>
<dbReference type="InterPro" id="IPR000472">
    <property type="entry name" value="Activin_recp"/>
</dbReference>
<dbReference type="GO" id="GO:0016020">
    <property type="term" value="C:membrane"/>
    <property type="evidence" value="ECO:0007669"/>
    <property type="project" value="UniProtKB-SubCell"/>
</dbReference>
<evidence type="ECO:0000256" key="1">
    <source>
        <dbReference type="ARBA" id="ARBA00004370"/>
    </source>
</evidence>
<organism evidence="7">
    <name type="scientific">Parasteatoda tepidariorum</name>
    <name type="common">Common house spider</name>
    <name type="synonym">Achaearanea tepidariorum</name>
    <dbReference type="NCBI Taxonomy" id="114398"/>
    <lineage>
        <taxon>Eukaryota</taxon>
        <taxon>Metazoa</taxon>
        <taxon>Ecdysozoa</taxon>
        <taxon>Arthropoda</taxon>
        <taxon>Chelicerata</taxon>
        <taxon>Arachnida</taxon>
        <taxon>Araneae</taxon>
        <taxon>Araneomorphae</taxon>
        <taxon>Entelegynae</taxon>
        <taxon>Araneoidea</taxon>
        <taxon>Theridiidae</taxon>
        <taxon>Parasteatoda</taxon>
    </lineage>
</organism>
<reference evidence="7" key="1">
    <citation type="journal article" date="2016" name="Mol. Ecol. Resour.">
        <title>Evaluation of the impact of RNA preservation methods of spiders for de novo transcriptome assembly.</title>
        <authorList>
            <person name="Kono N."/>
            <person name="Nakamura H."/>
            <person name="Ito Y."/>
            <person name="Tomita M."/>
            <person name="Arakawa K."/>
        </authorList>
    </citation>
    <scope>NUCLEOTIDE SEQUENCE</scope>
    <source>
        <tissue evidence="7">Whole body</tissue>
    </source>
</reference>
<keyword evidence="4" id="KW-0812">Transmembrane</keyword>
<keyword evidence="3 4" id="KW-0472">Membrane</keyword>
<evidence type="ECO:0000256" key="2">
    <source>
        <dbReference type="ARBA" id="ARBA00022729"/>
    </source>
</evidence>
<feature type="chain" id="PRO_5014630155" description="Activin types I and II receptor domain-containing protein" evidence="5">
    <location>
        <begin position="17"/>
        <end position="271"/>
    </location>
</feature>
<dbReference type="AlphaFoldDB" id="A0A2L2YIY2"/>
<keyword evidence="2 5" id="KW-0732">Signal</keyword>
<accession>A0A2L2YIY2</accession>
<evidence type="ECO:0000256" key="4">
    <source>
        <dbReference type="SAM" id="Phobius"/>
    </source>
</evidence>
<dbReference type="SUPFAM" id="SSF57302">
    <property type="entry name" value="Snake toxin-like"/>
    <property type="match status" value="1"/>
</dbReference>
<dbReference type="OrthoDB" id="6412674at2759"/>
<dbReference type="EMBL" id="IAAA01024457">
    <property type="protein sequence ID" value="LAA08106.1"/>
    <property type="molecule type" value="mRNA"/>
</dbReference>
<dbReference type="Gene3D" id="2.10.60.10">
    <property type="entry name" value="CD59"/>
    <property type="match status" value="1"/>
</dbReference>
<evidence type="ECO:0000256" key="5">
    <source>
        <dbReference type="SAM" id="SignalP"/>
    </source>
</evidence>
<protein>
    <recommendedName>
        <fullName evidence="6">Activin types I and II receptor domain-containing protein</fullName>
    </recommendedName>
</protein>
<proteinExistence type="evidence at transcript level"/>
<feature type="signal peptide" evidence="5">
    <location>
        <begin position="1"/>
        <end position="16"/>
    </location>
</feature>
<sequence>MIWIILFICILERAHAGYKGGSITCECTTTHCMEHHMEHCNTTGVCFSQYLDRHDGSYPVVRGCIQSKTPLLCENRRPAVARGTWPLLLCCNSNLCNRDVVPTPPPWFENQNRENSTAAISEEQVLDTNEVSQIGNGLPIKNDVESPSSNQHSYSSEIPPILHIPLKPKTRSSSLPHIISPIYISVLVLGIISLIIIGIIATVVLKRSNRLYLEQYGALAQQQEQCCLKHATEHLSSVHVHCDCDSQVELLNTGSQPCIHAMYQNQSSNNT</sequence>
<dbReference type="Pfam" id="PF01064">
    <property type="entry name" value="Activin_recp"/>
    <property type="match status" value="1"/>
</dbReference>
<comment type="subcellular location">
    <subcellularLocation>
        <location evidence="1">Membrane</location>
    </subcellularLocation>
</comment>
<name>A0A2L2YIY2_PARTP</name>
<evidence type="ECO:0000256" key="3">
    <source>
        <dbReference type="ARBA" id="ARBA00023136"/>
    </source>
</evidence>